<keyword evidence="2" id="KW-0238">DNA-binding</keyword>
<keyword evidence="3" id="KW-0804">Transcription</keyword>
<evidence type="ECO:0000256" key="3">
    <source>
        <dbReference type="ARBA" id="ARBA00023163"/>
    </source>
</evidence>
<dbReference type="PROSITE" id="PS51078">
    <property type="entry name" value="ICLR_ED"/>
    <property type="match status" value="1"/>
</dbReference>
<dbReference type="GO" id="GO:0003700">
    <property type="term" value="F:DNA-binding transcription factor activity"/>
    <property type="evidence" value="ECO:0007669"/>
    <property type="project" value="TreeGrafter"/>
</dbReference>
<dbReference type="FunFam" id="1.10.10.10:FF:000056">
    <property type="entry name" value="IclR family transcriptional regulator"/>
    <property type="match status" value="1"/>
</dbReference>
<dbReference type="SUPFAM" id="SSF46785">
    <property type="entry name" value="Winged helix' DNA-binding domain"/>
    <property type="match status" value="1"/>
</dbReference>
<evidence type="ECO:0000259" key="4">
    <source>
        <dbReference type="PROSITE" id="PS51077"/>
    </source>
</evidence>
<dbReference type="GO" id="GO:0003677">
    <property type="term" value="F:DNA binding"/>
    <property type="evidence" value="ECO:0007669"/>
    <property type="project" value="UniProtKB-KW"/>
</dbReference>
<dbReference type="PROSITE" id="PS51077">
    <property type="entry name" value="HTH_ICLR"/>
    <property type="match status" value="1"/>
</dbReference>
<dbReference type="InterPro" id="IPR005471">
    <property type="entry name" value="Tscrpt_reg_IclR_N"/>
</dbReference>
<reference evidence="6 7" key="1">
    <citation type="submission" date="2019-06" db="EMBL/GenBank/DDBJ databases">
        <title>Whole genome sequence for Rhodospirillaceae sp. R148.</title>
        <authorList>
            <person name="Wang G."/>
        </authorList>
    </citation>
    <scope>NUCLEOTIDE SEQUENCE [LARGE SCALE GENOMIC DNA]</scope>
    <source>
        <strain evidence="6 7">R148</strain>
    </source>
</reference>
<dbReference type="InterPro" id="IPR036388">
    <property type="entry name" value="WH-like_DNA-bd_sf"/>
</dbReference>
<evidence type="ECO:0000313" key="6">
    <source>
        <dbReference type="EMBL" id="TQV80463.1"/>
    </source>
</evidence>
<feature type="domain" description="HTH iclR-type" evidence="4">
    <location>
        <begin position="6"/>
        <end position="67"/>
    </location>
</feature>
<keyword evidence="7" id="KW-1185">Reference proteome</keyword>
<feature type="domain" description="IclR-ED" evidence="5">
    <location>
        <begin position="68"/>
        <end position="225"/>
    </location>
</feature>
<comment type="caution">
    <text evidence="6">The sequence shown here is derived from an EMBL/GenBank/DDBJ whole genome shotgun (WGS) entry which is preliminary data.</text>
</comment>
<evidence type="ECO:0000256" key="1">
    <source>
        <dbReference type="ARBA" id="ARBA00023015"/>
    </source>
</evidence>
<dbReference type="Gene3D" id="3.30.450.40">
    <property type="match status" value="2"/>
</dbReference>
<dbReference type="Gene3D" id="1.10.10.10">
    <property type="entry name" value="Winged helix-like DNA-binding domain superfamily/Winged helix DNA-binding domain"/>
    <property type="match status" value="1"/>
</dbReference>
<organism evidence="6 7">
    <name type="scientific">Denitrobaculum tricleocarpae</name>
    <dbReference type="NCBI Taxonomy" id="2591009"/>
    <lineage>
        <taxon>Bacteria</taxon>
        <taxon>Pseudomonadati</taxon>
        <taxon>Pseudomonadota</taxon>
        <taxon>Alphaproteobacteria</taxon>
        <taxon>Rhodospirillales</taxon>
        <taxon>Rhodospirillaceae</taxon>
        <taxon>Denitrobaculum</taxon>
    </lineage>
</organism>
<accession>A0A545TTC2</accession>
<evidence type="ECO:0000313" key="7">
    <source>
        <dbReference type="Proteomes" id="UP000315252"/>
    </source>
</evidence>
<dbReference type="InterPro" id="IPR050707">
    <property type="entry name" value="HTH_MetabolicPath_Reg"/>
</dbReference>
<dbReference type="GO" id="GO:0045892">
    <property type="term" value="P:negative regulation of DNA-templated transcription"/>
    <property type="evidence" value="ECO:0007669"/>
    <property type="project" value="TreeGrafter"/>
</dbReference>
<name>A0A545TTC2_9PROT</name>
<sequence length="225" mass="24894">MKEQRVEAVERALSILEAFGEERRTLSLAQMAEETGLYKSTILRLSASLERFGYLSRDEAGLYRLGASVWRLGSVYRRSFDLGEHIRPELRALVEATGETASFYVREASERVCLYRQNSGHAVRHHLDEGVRLPLDRGAAAHVLQAYSGAQDQASKEVRRAGYYRSIGERNPDLSAVAVALLGRDGALRGALTLSGPSSRFTERMQNQSIGLLKAASGRLSKLLV</sequence>
<dbReference type="SUPFAM" id="SSF55781">
    <property type="entry name" value="GAF domain-like"/>
    <property type="match status" value="1"/>
</dbReference>
<dbReference type="Pfam" id="PF01614">
    <property type="entry name" value="IclR_C"/>
    <property type="match status" value="2"/>
</dbReference>
<dbReference type="PANTHER" id="PTHR30136">
    <property type="entry name" value="HELIX-TURN-HELIX TRANSCRIPTIONAL REGULATOR, ICLR FAMILY"/>
    <property type="match status" value="1"/>
</dbReference>
<gene>
    <name evidence="6" type="ORF">FKG95_09805</name>
</gene>
<evidence type="ECO:0000259" key="5">
    <source>
        <dbReference type="PROSITE" id="PS51078"/>
    </source>
</evidence>
<dbReference type="SMART" id="SM00346">
    <property type="entry name" value="HTH_ICLR"/>
    <property type="match status" value="1"/>
</dbReference>
<dbReference type="InterPro" id="IPR014757">
    <property type="entry name" value="Tscrpt_reg_IclR_C"/>
</dbReference>
<dbReference type="EMBL" id="VHSH01000003">
    <property type="protein sequence ID" value="TQV80463.1"/>
    <property type="molecule type" value="Genomic_DNA"/>
</dbReference>
<dbReference type="OrthoDB" id="6166718at2"/>
<evidence type="ECO:0000256" key="2">
    <source>
        <dbReference type="ARBA" id="ARBA00023125"/>
    </source>
</evidence>
<keyword evidence="1" id="KW-0805">Transcription regulation</keyword>
<dbReference type="RefSeq" id="WP_142896177.1">
    <property type="nucleotide sequence ID" value="NZ_ML660054.1"/>
</dbReference>
<dbReference type="InterPro" id="IPR036390">
    <property type="entry name" value="WH_DNA-bd_sf"/>
</dbReference>
<protein>
    <submittedName>
        <fullName evidence="6">IclR family transcriptional regulator</fullName>
    </submittedName>
</protein>
<dbReference type="PANTHER" id="PTHR30136:SF39">
    <property type="entry name" value="TRANSCRIPTIONAL REGULATORY PROTEIN"/>
    <property type="match status" value="1"/>
</dbReference>
<dbReference type="AlphaFoldDB" id="A0A545TTC2"/>
<dbReference type="InterPro" id="IPR029016">
    <property type="entry name" value="GAF-like_dom_sf"/>
</dbReference>
<dbReference type="Proteomes" id="UP000315252">
    <property type="component" value="Unassembled WGS sequence"/>
</dbReference>
<proteinExistence type="predicted"/>
<dbReference type="Pfam" id="PF09339">
    <property type="entry name" value="HTH_IclR"/>
    <property type="match status" value="1"/>
</dbReference>